<dbReference type="SUPFAM" id="SSF55816">
    <property type="entry name" value="5'-nucleotidase (syn. UDP-sugar hydrolase), C-terminal domain"/>
    <property type="match status" value="1"/>
</dbReference>
<evidence type="ECO:0000313" key="4">
    <source>
        <dbReference type="EMBL" id="BCS96993.1"/>
    </source>
</evidence>
<keyword evidence="2" id="KW-0732">Signal</keyword>
<feature type="chain" id="PRO_5044957630" description="Calcineurin-like phosphoesterase domain-containing protein" evidence="2">
    <location>
        <begin position="24"/>
        <end position="692"/>
    </location>
</feature>
<dbReference type="InterPro" id="IPR004843">
    <property type="entry name" value="Calcineurin-like_PHP"/>
</dbReference>
<feature type="signal peptide" evidence="2">
    <location>
        <begin position="1"/>
        <end position="23"/>
    </location>
</feature>
<evidence type="ECO:0000259" key="3">
    <source>
        <dbReference type="Pfam" id="PF00149"/>
    </source>
</evidence>
<dbReference type="PANTHER" id="PTHR11575:SF24">
    <property type="entry name" value="5'-NUCLEOTIDASE"/>
    <property type="match status" value="1"/>
</dbReference>
<dbReference type="Gene3D" id="3.60.21.10">
    <property type="match status" value="1"/>
</dbReference>
<evidence type="ECO:0000256" key="2">
    <source>
        <dbReference type="RuleBase" id="RU362119"/>
    </source>
</evidence>
<dbReference type="InterPro" id="IPR029052">
    <property type="entry name" value="Metallo-depent_PP-like"/>
</dbReference>
<dbReference type="InterPro" id="IPR036907">
    <property type="entry name" value="5'-Nucleotdase_C_sf"/>
</dbReference>
<dbReference type="Proteomes" id="UP001320148">
    <property type="component" value="Chromosome"/>
</dbReference>
<proteinExistence type="inferred from homology"/>
<dbReference type="SUPFAM" id="SSF56300">
    <property type="entry name" value="Metallo-dependent phosphatases"/>
    <property type="match status" value="1"/>
</dbReference>
<keyword evidence="2" id="KW-0378">Hydrolase</keyword>
<comment type="similarity">
    <text evidence="1 2">Belongs to the 5'-nucleotidase family.</text>
</comment>
<evidence type="ECO:0000313" key="5">
    <source>
        <dbReference type="Proteomes" id="UP001320148"/>
    </source>
</evidence>
<dbReference type="RefSeq" id="WP_236888427.1">
    <property type="nucleotide sequence ID" value="NZ_AP024488.1"/>
</dbReference>
<dbReference type="Pfam" id="PF00149">
    <property type="entry name" value="Metallophos"/>
    <property type="match status" value="1"/>
</dbReference>
<feature type="domain" description="Calcineurin-like phosphoesterase" evidence="3">
    <location>
        <begin position="44"/>
        <end position="295"/>
    </location>
</feature>
<dbReference type="InterPro" id="IPR006146">
    <property type="entry name" value="5'-Nucleotdase_CS"/>
</dbReference>
<dbReference type="PRINTS" id="PR01607">
    <property type="entry name" value="APYRASEFAMLY"/>
</dbReference>
<dbReference type="EMBL" id="AP024488">
    <property type="protein sequence ID" value="BCS96993.1"/>
    <property type="molecule type" value="Genomic_DNA"/>
</dbReference>
<keyword evidence="2" id="KW-0547">Nucleotide-binding</keyword>
<organism evidence="4 5">
    <name type="scientific">Desulfoluna limicola</name>
    <dbReference type="NCBI Taxonomy" id="2810562"/>
    <lineage>
        <taxon>Bacteria</taxon>
        <taxon>Pseudomonadati</taxon>
        <taxon>Thermodesulfobacteriota</taxon>
        <taxon>Desulfobacteria</taxon>
        <taxon>Desulfobacterales</taxon>
        <taxon>Desulfolunaceae</taxon>
        <taxon>Desulfoluna</taxon>
    </lineage>
</organism>
<dbReference type="PANTHER" id="PTHR11575">
    <property type="entry name" value="5'-NUCLEOTIDASE-RELATED"/>
    <property type="match status" value="1"/>
</dbReference>
<dbReference type="PROSITE" id="PS51257">
    <property type="entry name" value="PROKAR_LIPOPROTEIN"/>
    <property type="match status" value="1"/>
</dbReference>
<evidence type="ECO:0000256" key="1">
    <source>
        <dbReference type="ARBA" id="ARBA00006654"/>
    </source>
</evidence>
<protein>
    <recommendedName>
        <fullName evidence="3">Calcineurin-like phosphoesterase domain-containing protein</fullName>
    </recommendedName>
</protein>
<dbReference type="PROSITE" id="PS00786">
    <property type="entry name" value="5_NUCLEOTIDASE_2"/>
    <property type="match status" value="1"/>
</dbReference>
<keyword evidence="5" id="KW-1185">Reference proteome</keyword>
<sequence length="692" mass="73130">MIKLKLYALILATLMCVGLGCGSSDDDPAVTTATLSDGETVKFTLLQTTDVHHRVVGTGPSATYATEADQTKGGYARIATTITGIRTAKAAEGTPVVLVDSGDYLMGTVYDLTLGGVPAAMSFIGLMKYDAITLGNHEFDYGPAPLAGFFDAAMGKERTEFNVPVIASNMVTSDAAPDDDGLEALIRDGRIKDSLLLTLPNGLKVGLLGLMGKNAESDAPLASPVTFTNDLDDDAEVAILQAKVDALKASGAHVVVAMSHSGITGTSLDTPKGDDASLATKVTGIDIIASGHDHEKTDDVVMVGDTRIICAGRYGENLAQLDVTVTIGTGVIDAVLTNNALESDVALASNISFMVAMLDGGINEALAEFFPFKINDIIAFNASSNVQKPALAKETGMGNLVSDSLRYLVGPAQPALGLVANGVVRNGFMTNQGLTFADIYSVLPLGMSLDNANQDIPGYPLLSVLMDRTSIENLCQLIAYTEGAGDEVFMNYLLKSGSDDLLALYGALSNLPADYYMNLSGIRFEHGGMFDPTYSGYKVNPDSIYVYNAGDYKCETPAIPLSILPDLAPGLPPMLPCVLDLYLVLMLQDPGLQYLLGGDGLNIPIKAYTIDDPTAEVTMANVLSCRIDKDAEEEGVQEVKEWMALLQFLTSGEFSEDNIITDAFYGEGVILDGRVGDKPGSRVNNLSLIPPE</sequence>
<reference evidence="4 5" key="1">
    <citation type="submission" date="2021-02" db="EMBL/GenBank/DDBJ databases">
        <title>Complete genome of Desulfoluna sp. strain ASN36.</title>
        <authorList>
            <person name="Takahashi A."/>
            <person name="Kojima H."/>
            <person name="Fukui M."/>
        </authorList>
    </citation>
    <scope>NUCLEOTIDE SEQUENCE [LARGE SCALE GENOMIC DNA]</scope>
    <source>
        <strain evidence="4 5">ASN36</strain>
    </source>
</reference>
<name>A0ABN6F4U3_9BACT</name>
<dbReference type="Gene3D" id="3.90.780.10">
    <property type="entry name" value="5'-Nucleotidase, C-terminal domain"/>
    <property type="match status" value="1"/>
</dbReference>
<gene>
    <name evidence="4" type="ORF">DSLASN_26250</name>
</gene>
<accession>A0ABN6F4U3</accession>
<dbReference type="InterPro" id="IPR006179">
    <property type="entry name" value="5_nucleotidase/apyrase"/>
</dbReference>